<gene>
    <name evidence="2" type="ORF">LPB136_12140</name>
</gene>
<dbReference type="InterPro" id="IPR001387">
    <property type="entry name" value="Cro/C1-type_HTH"/>
</dbReference>
<protein>
    <recommendedName>
        <fullName evidence="1">HTH cro/C1-type domain-containing protein</fullName>
    </recommendedName>
</protein>
<dbReference type="InterPro" id="IPR010982">
    <property type="entry name" value="Lambda_DNA-bd_dom_sf"/>
</dbReference>
<dbReference type="KEGG" id="ten:LPB136_12140"/>
<dbReference type="CDD" id="cd00093">
    <property type="entry name" value="HTH_XRE"/>
    <property type="match status" value="1"/>
</dbReference>
<dbReference type="Pfam" id="PF01381">
    <property type="entry name" value="HTH_3"/>
    <property type="match status" value="1"/>
</dbReference>
<dbReference type="OrthoDB" id="1261587at2"/>
<keyword evidence="3" id="KW-1185">Reference proteome</keyword>
<dbReference type="SMART" id="SM00530">
    <property type="entry name" value="HTH_XRE"/>
    <property type="match status" value="1"/>
</dbReference>
<dbReference type="EMBL" id="CP018155">
    <property type="protein sequence ID" value="APG66072.1"/>
    <property type="molecule type" value="Genomic_DNA"/>
</dbReference>
<dbReference type="GO" id="GO:0003677">
    <property type="term" value="F:DNA binding"/>
    <property type="evidence" value="ECO:0007669"/>
    <property type="project" value="InterPro"/>
</dbReference>
<dbReference type="SUPFAM" id="SSF47413">
    <property type="entry name" value="lambda repressor-like DNA-binding domains"/>
    <property type="match status" value="1"/>
</dbReference>
<evidence type="ECO:0000259" key="1">
    <source>
        <dbReference type="PROSITE" id="PS50943"/>
    </source>
</evidence>
<name>A0A1L3JLU8_9FLAO</name>
<dbReference type="Gene3D" id="1.10.260.40">
    <property type="entry name" value="lambda repressor-like DNA-binding domains"/>
    <property type="match status" value="1"/>
</dbReference>
<proteinExistence type="predicted"/>
<dbReference type="RefSeq" id="WP_072556595.1">
    <property type="nucleotide sequence ID" value="NZ_CP018155.1"/>
</dbReference>
<feature type="domain" description="HTH cro/C1-type" evidence="1">
    <location>
        <begin position="18"/>
        <end position="72"/>
    </location>
</feature>
<evidence type="ECO:0000313" key="3">
    <source>
        <dbReference type="Proteomes" id="UP000181898"/>
    </source>
</evidence>
<evidence type="ECO:0000313" key="2">
    <source>
        <dbReference type="EMBL" id="APG66072.1"/>
    </source>
</evidence>
<dbReference type="PROSITE" id="PS50943">
    <property type="entry name" value="HTH_CROC1"/>
    <property type="match status" value="1"/>
</dbReference>
<sequence length="75" mass="8648">MSYDAKAEILNTKLLQRIREEREKTGLSQWDFAIKIGLGQSAYHKIEKGKTRLDMFRFFKIAEALDVPASALMDN</sequence>
<dbReference type="Proteomes" id="UP000181898">
    <property type="component" value="Chromosome"/>
</dbReference>
<organism evidence="2 3">
    <name type="scientific">Tenacibaculum todarodis</name>
    <dbReference type="NCBI Taxonomy" id="1850252"/>
    <lineage>
        <taxon>Bacteria</taxon>
        <taxon>Pseudomonadati</taxon>
        <taxon>Bacteroidota</taxon>
        <taxon>Flavobacteriia</taxon>
        <taxon>Flavobacteriales</taxon>
        <taxon>Flavobacteriaceae</taxon>
        <taxon>Tenacibaculum</taxon>
    </lineage>
</organism>
<accession>A0A1L3JLU8</accession>
<dbReference type="AlphaFoldDB" id="A0A1L3JLU8"/>
<reference evidence="2 3" key="1">
    <citation type="submission" date="2016-11" db="EMBL/GenBank/DDBJ databases">
        <title>Tenacibaculum sp. LPB0136, isolated from marine environment.</title>
        <authorList>
            <person name="Kim E."/>
            <person name="Yi H."/>
        </authorList>
    </citation>
    <scope>NUCLEOTIDE SEQUENCE [LARGE SCALE GENOMIC DNA]</scope>
    <source>
        <strain evidence="2 3">LPB0136</strain>
    </source>
</reference>